<dbReference type="EMBL" id="JACGCI010000055">
    <property type="protein sequence ID" value="KAF6750732.1"/>
    <property type="molecule type" value="Genomic_DNA"/>
</dbReference>
<protein>
    <submittedName>
        <fullName evidence="1">Uncharacterized protein</fullName>
    </submittedName>
</protein>
<evidence type="ECO:0000313" key="1">
    <source>
        <dbReference type="EMBL" id="KAF6750732.1"/>
    </source>
</evidence>
<dbReference type="Proteomes" id="UP000521943">
    <property type="component" value="Unassembled WGS sequence"/>
</dbReference>
<reference evidence="1 2" key="1">
    <citation type="submission" date="2020-07" db="EMBL/GenBank/DDBJ databases">
        <title>Comparative genomics of pyrophilous fungi reveals a link between fire events and developmental genes.</title>
        <authorList>
            <consortium name="DOE Joint Genome Institute"/>
            <person name="Steindorff A.S."/>
            <person name="Carver A."/>
            <person name="Calhoun S."/>
            <person name="Stillman K."/>
            <person name="Liu H."/>
            <person name="Lipzen A."/>
            <person name="Pangilinan J."/>
            <person name="Labutti K."/>
            <person name="Bruns T.D."/>
            <person name="Grigoriev I.V."/>
        </authorList>
    </citation>
    <scope>NUCLEOTIDE SEQUENCE [LARGE SCALE GENOMIC DNA]</scope>
    <source>
        <strain evidence="1 2">CBS 144469</strain>
    </source>
</reference>
<accession>A0A8H6HQZ8</accession>
<comment type="caution">
    <text evidence="1">The sequence shown here is derived from an EMBL/GenBank/DDBJ whole genome shotgun (WGS) entry which is preliminary data.</text>
</comment>
<sequence length="364" mass="41324">MSSISSLERFLATSRTSLHLKVFDRLSAADVVRLSKTSTLIRDALKIYKERKWNIDEFLACWFEDGQSFRATMALAGAVISGSQALRFMDRLGPAPRSDLDVVTRVGGVLALARYIESQGYKRVERPAQPGDKYPLITDVLSMTSSSRFCSGGGRDGIVEIFDFERPTWGVLNQFTPTLKVQIIAVTQNPVHHLIYTPTTPVRIGFRSYCKLANLWFLVQPTALVMNYLSHKEAVSIFPRATFLEKTAYPSSRPNLGSEWDSAWKIKYKRRGYRVVTDNSAPSLVLGERHSKDGQCWIIPFSKSQRAVTAREEARSQYKEGSDAKEAFELSLLHEKGKGDKVRYRLGVFEPEVWGYLYPWYILQ</sequence>
<evidence type="ECO:0000313" key="2">
    <source>
        <dbReference type="Proteomes" id="UP000521943"/>
    </source>
</evidence>
<name>A0A8H6HQZ8_9AGAR</name>
<organism evidence="1 2">
    <name type="scientific">Ephemerocybe angulata</name>
    <dbReference type="NCBI Taxonomy" id="980116"/>
    <lineage>
        <taxon>Eukaryota</taxon>
        <taxon>Fungi</taxon>
        <taxon>Dikarya</taxon>
        <taxon>Basidiomycota</taxon>
        <taxon>Agaricomycotina</taxon>
        <taxon>Agaricomycetes</taxon>
        <taxon>Agaricomycetidae</taxon>
        <taxon>Agaricales</taxon>
        <taxon>Agaricineae</taxon>
        <taxon>Psathyrellaceae</taxon>
        <taxon>Ephemerocybe</taxon>
    </lineage>
</organism>
<dbReference type="OrthoDB" id="3041043at2759"/>
<gene>
    <name evidence="1" type="ORF">DFP72DRAFT_851533</name>
</gene>
<dbReference type="AlphaFoldDB" id="A0A8H6HQZ8"/>
<proteinExistence type="predicted"/>
<keyword evidence="2" id="KW-1185">Reference proteome</keyword>